<dbReference type="EMBL" id="CP013336">
    <property type="protein sequence ID" value="ALQ36457.1"/>
    <property type="molecule type" value="Genomic_DNA"/>
</dbReference>
<dbReference type="AlphaFoldDB" id="A0AAC9A292"/>
<dbReference type="RefSeq" id="WP_060555496.1">
    <property type="nucleotide sequence ID" value="NZ_CP013336.1"/>
</dbReference>
<name>A0AAC9A292_9FUSO</name>
<evidence type="ECO:0000313" key="2">
    <source>
        <dbReference type="Proteomes" id="UP000068516"/>
    </source>
</evidence>
<dbReference type="GeneID" id="60660326"/>
<proteinExistence type="predicted"/>
<dbReference type="Proteomes" id="UP000068516">
    <property type="component" value="Chromosome"/>
</dbReference>
<protein>
    <submittedName>
        <fullName evidence="1">Uncharacterized protein</fullName>
    </submittedName>
</protein>
<accession>A0AAC9A292</accession>
<evidence type="ECO:0000313" key="1">
    <source>
        <dbReference type="EMBL" id="ALQ36457.1"/>
    </source>
</evidence>
<reference evidence="1 2" key="1">
    <citation type="submission" date="2015-11" db="EMBL/GenBank/DDBJ databases">
        <authorList>
            <person name="Kook J.-K."/>
            <person name="Park S.-N."/>
            <person name="Lim Y.K."/>
            <person name="Jo E."/>
        </authorList>
    </citation>
    <scope>NUCLEOTIDE SEQUENCE [LARGE SCALE GENOMIC DNA]</scope>
    <source>
        <strain evidence="1 2">ChDC F206</strain>
    </source>
</reference>
<gene>
    <name evidence="1" type="ORF">RN92_11215</name>
</gene>
<organism evidence="1 2">
    <name type="scientific">Fusobacterium hwasookii ChDC F206</name>
    <dbReference type="NCBI Taxonomy" id="1307443"/>
    <lineage>
        <taxon>Bacteria</taxon>
        <taxon>Fusobacteriati</taxon>
        <taxon>Fusobacteriota</taxon>
        <taxon>Fusobacteriia</taxon>
        <taxon>Fusobacteriales</taxon>
        <taxon>Fusobacteriaceae</taxon>
        <taxon>Fusobacterium</taxon>
    </lineage>
</organism>
<sequence length="111" mass="13797">MRNKYKNQKSIEQQFAEAKLVPEKDKENFFNHEEANILRNSKEFVKNNIDLLSKMFNKSKKEILNNQDEYAYKYIQETRNKEIYNKEFFMRYQEKLKEKIKNEKDPFKERE</sequence>